<proteinExistence type="predicted"/>
<reference evidence="1" key="2">
    <citation type="journal article" date="2022" name="New Phytol.">
        <title>Evolutionary transition to the ectomycorrhizal habit in the genomes of a hyperdiverse lineage of mushroom-forming fungi.</title>
        <authorList>
            <person name="Looney B."/>
            <person name="Miyauchi S."/>
            <person name="Morin E."/>
            <person name="Drula E."/>
            <person name="Courty P.E."/>
            <person name="Kohler A."/>
            <person name="Kuo A."/>
            <person name="LaButti K."/>
            <person name="Pangilinan J."/>
            <person name="Lipzen A."/>
            <person name="Riley R."/>
            <person name="Andreopoulos W."/>
            <person name="He G."/>
            <person name="Johnson J."/>
            <person name="Nolan M."/>
            <person name="Tritt A."/>
            <person name="Barry K.W."/>
            <person name="Grigoriev I.V."/>
            <person name="Nagy L.G."/>
            <person name="Hibbett D."/>
            <person name="Henrissat B."/>
            <person name="Matheny P.B."/>
            <person name="Labbe J."/>
            <person name="Martin F.M."/>
        </authorList>
    </citation>
    <scope>NUCLEOTIDE SEQUENCE</scope>
    <source>
        <strain evidence="1">HHB10654</strain>
    </source>
</reference>
<comment type="caution">
    <text evidence="1">The sequence shown here is derived from an EMBL/GenBank/DDBJ whole genome shotgun (WGS) entry which is preliminary data.</text>
</comment>
<keyword evidence="2" id="KW-1185">Reference proteome</keyword>
<organism evidence="1 2">
    <name type="scientific">Artomyces pyxidatus</name>
    <dbReference type="NCBI Taxonomy" id="48021"/>
    <lineage>
        <taxon>Eukaryota</taxon>
        <taxon>Fungi</taxon>
        <taxon>Dikarya</taxon>
        <taxon>Basidiomycota</taxon>
        <taxon>Agaricomycotina</taxon>
        <taxon>Agaricomycetes</taxon>
        <taxon>Russulales</taxon>
        <taxon>Auriscalpiaceae</taxon>
        <taxon>Artomyces</taxon>
    </lineage>
</organism>
<dbReference type="EMBL" id="MU277187">
    <property type="protein sequence ID" value="KAI0068606.1"/>
    <property type="molecule type" value="Genomic_DNA"/>
</dbReference>
<evidence type="ECO:0000313" key="2">
    <source>
        <dbReference type="Proteomes" id="UP000814140"/>
    </source>
</evidence>
<accession>A0ACB8TJJ0</accession>
<reference evidence="1" key="1">
    <citation type="submission" date="2021-03" db="EMBL/GenBank/DDBJ databases">
        <authorList>
            <consortium name="DOE Joint Genome Institute"/>
            <person name="Ahrendt S."/>
            <person name="Looney B.P."/>
            <person name="Miyauchi S."/>
            <person name="Morin E."/>
            <person name="Drula E."/>
            <person name="Courty P.E."/>
            <person name="Chicoki N."/>
            <person name="Fauchery L."/>
            <person name="Kohler A."/>
            <person name="Kuo A."/>
            <person name="Labutti K."/>
            <person name="Pangilinan J."/>
            <person name="Lipzen A."/>
            <person name="Riley R."/>
            <person name="Andreopoulos W."/>
            <person name="He G."/>
            <person name="Johnson J."/>
            <person name="Barry K.W."/>
            <person name="Grigoriev I.V."/>
            <person name="Nagy L."/>
            <person name="Hibbett D."/>
            <person name="Henrissat B."/>
            <person name="Matheny P.B."/>
            <person name="Labbe J."/>
            <person name="Martin F."/>
        </authorList>
    </citation>
    <scope>NUCLEOTIDE SEQUENCE</scope>
    <source>
        <strain evidence="1">HHB10654</strain>
    </source>
</reference>
<dbReference type="Proteomes" id="UP000814140">
    <property type="component" value="Unassembled WGS sequence"/>
</dbReference>
<sequence length="613" mass="68146">MLPSRWRSALCTVLPFLFPLAHSAPTDIPSAASFYVPNLPDLHQDPQHPLHIYAGHLSADPHAASLPATTVTAHLYFVLIKARRTADKERLMFWFNGGPGCSSFDGLMMEVGPWRIDGKVGLQTVEGGWEEYTTIVYVDQPAGTGFSYVSTDRFVHELSEVSEQFMEFLRNFYLVFPEYRHMDTYLGGESFAGQYIPYFSDAILNSTLGVPLMGAAIGNGWIDSRRQYPAYLDYALKHGLVELGSPLYDAGKKATDECVALLNMLPGEPVHEATCEGLLAKVVGNAERPSDGMCLNIYDVRLKDEFPACGMNWPYDLKNITTYLRRPDVVSSLHATAKSESWVECQTRLHRELSMHNSQSSVTVIPRVLEKIPILIFAGDQDFICNYVGIENFIQALTWNGETGLGKVETQTWTVENQPAGTWVTSRNMTYVKIFNASHMAGYDVPHVAHDMILRFMGMNFSAITDGSARIPSSVGANIKPSFIESSKPSETPAPISTKTPQQDKAMWEAYYNAGSAALVLVLIFVALGTFFWCRVRRRRLRGLPVSTNEEESIPLTRSTRGFEDQDTPDVNGDDGFRGRNKGKDRANGQDAQPIFDVGDSDEEDGKNGDLSR</sequence>
<evidence type="ECO:0000313" key="1">
    <source>
        <dbReference type="EMBL" id="KAI0068606.1"/>
    </source>
</evidence>
<protein>
    <submittedName>
        <fullName evidence="1">Alpha beta-hydrolase</fullName>
    </submittedName>
</protein>
<name>A0ACB8TJJ0_9AGAM</name>
<gene>
    <name evidence="1" type="ORF">BV25DRAFT_1986198</name>
</gene>